<dbReference type="Gene3D" id="3.90.870.50">
    <property type="match status" value="1"/>
</dbReference>
<dbReference type="InterPro" id="IPR001949">
    <property type="entry name" value="NADH-UbQ_OxRdtase_51kDa_CS"/>
</dbReference>
<evidence type="ECO:0000256" key="16">
    <source>
        <dbReference type="ARBA" id="ARBA00023027"/>
    </source>
</evidence>
<comment type="catalytic activity">
    <reaction evidence="17">
        <text>a quinone + NADH + 5 H(+)(in) = a quinol + NAD(+) + 4 H(+)(out)</text>
        <dbReference type="Rhea" id="RHEA:57888"/>
        <dbReference type="ChEBI" id="CHEBI:15378"/>
        <dbReference type="ChEBI" id="CHEBI:24646"/>
        <dbReference type="ChEBI" id="CHEBI:57540"/>
        <dbReference type="ChEBI" id="CHEBI:57945"/>
        <dbReference type="ChEBI" id="CHEBI:132124"/>
    </reaction>
</comment>
<keyword evidence="9" id="KW-0874">Quinone</keyword>
<dbReference type="Proteomes" id="UP000465302">
    <property type="component" value="Unassembled WGS sequence"/>
</dbReference>
<keyword evidence="12" id="KW-0862">Zinc</keyword>
<dbReference type="NCBIfam" id="TIGR00143">
    <property type="entry name" value="hypF"/>
    <property type="match status" value="1"/>
</dbReference>
<dbReference type="InterPro" id="IPR037225">
    <property type="entry name" value="Nuo51_FMN-bd_sf"/>
</dbReference>
<keyword evidence="13" id="KW-1278">Translocase</keyword>
<gene>
    <name evidence="23" type="ORF">MAGR_30520</name>
</gene>
<dbReference type="PROSITE" id="PS00644">
    <property type="entry name" value="COMPLEX1_51K_1"/>
    <property type="match status" value="1"/>
</dbReference>
<dbReference type="Pfam" id="PF01512">
    <property type="entry name" value="Complex1_51K"/>
    <property type="match status" value="1"/>
</dbReference>
<evidence type="ECO:0000256" key="2">
    <source>
        <dbReference type="ARBA" id="ARBA00001966"/>
    </source>
</evidence>
<dbReference type="Pfam" id="PF01300">
    <property type="entry name" value="Sua5_yciO_yrdC"/>
    <property type="match status" value="1"/>
</dbReference>
<dbReference type="Pfam" id="PF00708">
    <property type="entry name" value="Acylphosphatase"/>
    <property type="match status" value="1"/>
</dbReference>
<dbReference type="PROSITE" id="PS00645">
    <property type="entry name" value="COMPLEX1_51K_2"/>
    <property type="match status" value="1"/>
</dbReference>
<reference evidence="23 24" key="1">
    <citation type="journal article" date="2019" name="Emerg. Microbes Infect.">
        <title>Comprehensive subspecies identification of 175 nontuberculous mycobacteria species based on 7547 genomic profiles.</title>
        <authorList>
            <person name="Matsumoto Y."/>
            <person name="Kinjo T."/>
            <person name="Motooka D."/>
            <person name="Nabeya D."/>
            <person name="Jung N."/>
            <person name="Uechi K."/>
            <person name="Horii T."/>
            <person name="Iida T."/>
            <person name="Fujita J."/>
            <person name="Nakamura S."/>
        </authorList>
    </citation>
    <scope>NUCLEOTIDE SEQUENCE [LARGE SCALE GENOMIC DNA]</scope>
    <source>
        <strain evidence="23 24">JCM 6377</strain>
    </source>
</reference>
<comment type="cofactor">
    <cofactor evidence="1">
        <name>FMN</name>
        <dbReference type="ChEBI" id="CHEBI:58210"/>
    </cofactor>
</comment>
<dbReference type="SUPFAM" id="SSF55821">
    <property type="entry name" value="YrdC/RibB"/>
    <property type="match status" value="1"/>
</dbReference>
<comment type="caution">
    <text evidence="23">The sequence shown here is derived from an EMBL/GenBank/DDBJ whole genome shotgun (WGS) entry which is preliminary data.</text>
</comment>
<name>A0A7I9W1N9_MYCAG</name>
<keyword evidence="20" id="KW-0378">Hydrolase</keyword>
<keyword evidence="5" id="KW-0004">4Fe-4S</keyword>
<evidence type="ECO:0000256" key="12">
    <source>
        <dbReference type="ARBA" id="ARBA00022833"/>
    </source>
</evidence>
<dbReference type="AlphaFoldDB" id="A0A7I9W1N9"/>
<dbReference type="InterPro" id="IPR011537">
    <property type="entry name" value="NADH-UbQ_OxRdtase_suF"/>
</dbReference>
<feature type="domain" description="Acylphosphatase-like" evidence="21">
    <location>
        <begin position="1"/>
        <end position="86"/>
    </location>
</feature>
<evidence type="ECO:0000259" key="21">
    <source>
        <dbReference type="PROSITE" id="PS51160"/>
    </source>
</evidence>
<organism evidence="23 24">
    <name type="scientific">Mycolicibacterium agri</name>
    <name type="common">Mycobacterium agri</name>
    <dbReference type="NCBI Taxonomy" id="36811"/>
    <lineage>
        <taxon>Bacteria</taxon>
        <taxon>Bacillati</taxon>
        <taxon>Actinomycetota</taxon>
        <taxon>Actinomycetes</taxon>
        <taxon>Mycobacteriales</taxon>
        <taxon>Mycobacteriaceae</taxon>
        <taxon>Mycolicibacterium</taxon>
    </lineage>
</organism>
<evidence type="ECO:0000256" key="19">
    <source>
        <dbReference type="ARBA" id="ARBA00058530"/>
    </source>
</evidence>
<proteinExistence type="inferred from homology"/>
<evidence type="ECO:0000256" key="1">
    <source>
        <dbReference type="ARBA" id="ARBA00001917"/>
    </source>
</evidence>
<evidence type="ECO:0000313" key="24">
    <source>
        <dbReference type="Proteomes" id="UP000465302"/>
    </source>
</evidence>
<dbReference type="InterPro" id="IPR011538">
    <property type="entry name" value="Nuo51_FMN-bd"/>
</dbReference>
<keyword evidence="11" id="KW-0863">Zinc-finger</keyword>
<dbReference type="GO" id="GO:0016874">
    <property type="term" value="F:ligase activity"/>
    <property type="evidence" value="ECO:0007669"/>
    <property type="project" value="UniProtKB-KW"/>
</dbReference>
<comment type="catalytic activity">
    <reaction evidence="18">
        <text>C-terminal L-cysteinyl-[HypE protein] + carbamoyl phosphate + ATP + H2O = C-terminal S-carboxamide-L-cysteinyl-[HypE protein] + AMP + phosphate + diphosphate + H(+)</text>
        <dbReference type="Rhea" id="RHEA:55636"/>
        <dbReference type="Rhea" id="RHEA-COMP:14247"/>
        <dbReference type="Rhea" id="RHEA-COMP:14392"/>
        <dbReference type="ChEBI" id="CHEBI:15377"/>
        <dbReference type="ChEBI" id="CHEBI:15378"/>
        <dbReference type="ChEBI" id="CHEBI:30616"/>
        <dbReference type="ChEBI" id="CHEBI:33019"/>
        <dbReference type="ChEBI" id="CHEBI:43474"/>
        <dbReference type="ChEBI" id="CHEBI:58228"/>
        <dbReference type="ChEBI" id="CHEBI:76913"/>
        <dbReference type="ChEBI" id="CHEBI:139126"/>
        <dbReference type="ChEBI" id="CHEBI:456215"/>
    </reaction>
</comment>
<comment type="similarity">
    <text evidence="4">Belongs to the complex I 51 kDa subunit family.</text>
</comment>
<dbReference type="GO" id="GO:0051604">
    <property type="term" value="P:protein maturation"/>
    <property type="evidence" value="ECO:0007669"/>
    <property type="project" value="TreeGrafter"/>
</dbReference>
<dbReference type="InterPro" id="IPR017945">
    <property type="entry name" value="DHBP_synth_RibB-like_a/b_dom"/>
</dbReference>
<dbReference type="Pfam" id="PF10589">
    <property type="entry name" value="NADH_4Fe-4S"/>
    <property type="match status" value="1"/>
</dbReference>
<dbReference type="InterPro" id="IPR017968">
    <property type="entry name" value="Acylphosphatase_CS"/>
</dbReference>
<accession>A0A7I9W1N9</accession>
<dbReference type="GO" id="GO:0008270">
    <property type="term" value="F:zinc ion binding"/>
    <property type="evidence" value="ECO:0007669"/>
    <property type="project" value="UniProtKB-KW"/>
</dbReference>
<dbReference type="Pfam" id="PF10531">
    <property type="entry name" value="SLBB"/>
    <property type="match status" value="1"/>
</dbReference>
<dbReference type="GO" id="GO:0016743">
    <property type="term" value="F:carboxyl- or carbamoyltransferase activity"/>
    <property type="evidence" value="ECO:0007669"/>
    <property type="project" value="InterPro"/>
</dbReference>
<dbReference type="SUPFAM" id="SSF142019">
    <property type="entry name" value="Nqo1 FMN-binding domain-like"/>
    <property type="match status" value="1"/>
</dbReference>
<protein>
    <recommendedName>
        <fullName evidence="20">acylphosphatase</fullName>
        <ecNumber evidence="20">3.6.1.7</ecNumber>
    </recommendedName>
</protein>
<dbReference type="SUPFAM" id="SSF54975">
    <property type="entry name" value="Acylphosphatase/BLUF domain-like"/>
    <property type="match status" value="1"/>
</dbReference>
<dbReference type="InterPro" id="IPR006070">
    <property type="entry name" value="Sua5-like_dom"/>
</dbReference>
<comment type="cofactor">
    <cofactor evidence="2">
        <name>[4Fe-4S] cluster</name>
        <dbReference type="ChEBI" id="CHEBI:49883"/>
    </cofactor>
</comment>
<evidence type="ECO:0000256" key="15">
    <source>
        <dbReference type="ARBA" id="ARBA00023014"/>
    </source>
</evidence>
<dbReference type="PANTHER" id="PTHR42959">
    <property type="entry name" value="CARBAMOYLTRANSFERASE"/>
    <property type="match status" value="1"/>
</dbReference>
<dbReference type="GO" id="GO:0051539">
    <property type="term" value="F:4 iron, 4 sulfur cluster binding"/>
    <property type="evidence" value="ECO:0007669"/>
    <property type="project" value="UniProtKB-KW"/>
</dbReference>
<evidence type="ECO:0000256" key="8">
    <source>
        <dbReference type="ARBA" id="ARBA00022643"/>
    </source>
</evidence>
<evidence type="ECO:0000256" key="14">
    <source>
        <dbReference type="ARBA" id="ARBA00023004"/>
    </source>
</evidence>
<comment type="pathway">
    <text evidence="3">Protein modification; [NiFe] hydrogenase maturation.</text>
</comment>
<comment type="function">
    <text evidence="19">NDH-1 shuttles electrons from NADH, via FMN and iron-sulfur (Fe-S) centers, to quinones in the respiratory chain. The immediate electron acceptor for the enzyme in this species is believed to be menaquinone. Couples the redox reaction to proton translocation (for every two electrons transferred, four hydrogen ions are translocated across the cytoplasmic membrane), and thus conserves the redox energy in a proton gradient.</text>
</comment>
<dbReference type="Gene3D" id="3.30.420.360">
    <property type="match status" value="1"/>
</dbReference>
<dbReference type="Gene3D" id="6.10.250.1450">
    <property type="match status" value="1"/>
</dbReference>
<dbReference type="PANTHER" id="PTHR42959:SF1">
    <property type="entry name" value="CARBAMOYLTRANSFERASE HYPF"/>
    <property type="match status" value="1"/>
</dbReference>
<dbReference type="EC" id="3.6.1.7" evidence="20"/>
<dbReference type="PROSITE" id="PS51160">
    <property type="entry name" value="ACYLPHOSPHATASE_3"/>
    <property type="match status" value="1"/>
</dbReference>
<dbReference type="SUPFAM" id="SSF140490">
    <property type="entry name" value="Nqo1C-terminal domain-like"/>
    <property type="match status" value="1"/>
</dbReference>
<evidence type="ECO:0000256" key="10">
    <source>
        <dbReference type="ARBA" id="ARBA00022723"/>
    </source>
</evidence>
<dbReference type="Gene3D" id="1.20.1440.230">
    <property type="entry name" value="NADH-ubiquinone oxidoreductase 51kDa subunit, iron-sulphur binding domain"/>
    <property type="match status" value="1"/>
</dbReference>
<dbReference type="SMART" id="SM00928">
    <property type="entry name" value="NADH_4Fe-4S"/>
    <property type="match status" value="1"/>
</dbReference>
<dbReference type="FunFam" id="3.10.20.600:FF:000003">
    <property type="entry name" value="NADH-quinone oxidoreductase subunit F"/>
    <property type="match status" value="1"/>
</dbReference>
<evidence type="ECO:0000256" key="9">
    <source>
        <dbReference type="ARBA" id="ARBA00022719"/>
    </source>
</evidence>
<keyword evidence="16" id="KW-0520">NAD</keyword>
<keyword evidence="8" id="KW-0288">FMN</keyword>
<evidence type="ECO:0000256" key="3">
    <source>
        <dbReference type="ARBA" id="ARBA00004711"/>
    </source>
</evidence>
<keyword evidence="6" id="KW-0436">Ligase</keyword>
<keyword evidence="14" id="KW-0408">Iron</keyword>
<dbReference type="FunFam" id="1.20.1440.230:FF:000001">
    <property type="entry name" value="Mitochondrial NADH dehydrogenase flavoprotein 1"/>
    <property type="match status" value="1"/>
</dbReference>
<dbReference type="Pfam" id="PF07503">
    <property type="entry name" value="zf-HYPF"/>
    <property type="match status" value="2"/>
</dbReference>
<evidence type="ECO:0000256" key="13">
    <source>
        <dbReference type="ARBA" id="ARBA00022967"/>
    </source>
</evidence>
<dbReference type="GO" id="GO:0003998">
    <property type="term" value="F:acylphosphatase activity"/>
    <property type="evidence" value="ECO:0007669"/>
    <property type="project" value="UniProtKB-EC"/>
</dbReference>
<dbReference type="InterPro" id="IPR011125">
    <property type="entry name" value="Znf_HypF"/>
</dbReference>
<dbReference type="GO" id="GO:0010181">
    <property type="term" value="F:FMN binding"/>
    <property type="evidence" value="ECO:0007669"/>
    <property type="project" value="InterPro"/>
</dbReference>
<dbReference type="GO" id="GO:0051287">
    <property type="term" value="F:NAD binding"/>
    <property type="evidence" value="ECO:0007669"/>
    <property type="project" value="InterPro"/>
</dbReference>
<evidence type="ECO:0000256" key="20">
    <source>
        <dbReference type="PROSITE-ProRule" id="PRU00520"/>
    </source>
</evidence>
<dbReference type="InterPro" id="IPR001792">
    <property type="entry name" value="Acylphosphatase-like_dom"/>
</dbReference>
<dbReference type="InterPro" id="IPR051060">
    <property type="entry name" value="Carbamoyltrans_HypF-like"/>
</dbReference>
<sequence>MRVCVHGVVQGVGFRPFVYTTAAAMGLSGSVRNDSSGAIVEIEGEGKDVDAFLARLHSNPPPLAVIEAVETQQIPCVGGTGFAIADTSRSDGGRTLASPDVAMCAECAAEQRDPANRRYRHAFVNCTNCGPRFTIIASLPYDRGAATMAEFTMCAQCAREYADPADRRFHAQPVCCPECGPTLRYRDRDGRVSEGEEGLERARALLCDRGNLAVKGIGGYHLACDAADDRAVAELRRRKRRGDKPFAVMVPDLPTAHRIAEIDEASARVLTGPQRPIVLTPRLPDASVAAAVAPHNPDLGVMLAYTPLHALRFGLPGDTPGPPVLVMTSGNLGGEPICFTDEDALDRLAHLADGWLMHNRAILVPCDDSVVRLLDGAELPIRRSRGYAPLPVALPLPVPPTLAVGADLKNTLAVAEFKYAWLSQHSAPRKCSPGSALRANEAWPHPVWKVRIEMPLTPVLTRYWDQPESWTLSTYHSHDGYQALQKALAMEPDEVIQTVTDSGLRGRGGAGFGTGMKWGFIPQGDKGPAAKPHYLVVNADESEPGTCKDIPLMLATPHVLIEGAIIAAYAIRASRAFIYLRGEVIPALARLQTAAAEAYAAGYLGTDILGTKYDLDLVIHAGAGAYICGEETALLDSLEGRRGQPRLRPPFPAVSGLYACPTVVNNVESIASVPPIILNGVDWFRSMGSDKSPGFTLYSLSGHIARPGQYEAPLGITLRELLRYAGGVRDAHRLKFWTPGGASTPLLTDEHLDVPLDYEGVGAAESMLGTKALQIFDETTCVVRAVRRWTQFYEHESCGKCTPCREGTYWLAQIYERLESGEAASDDLAKLADIAGAMNGKSFCALGDGAASPIISSLKYFRDEYAAHVTAGGCPFDPRDSMLLQEVLA</sequence>
<comment type="catalytic activity">
    <reaction evidence="20">
        <text>an acyl phosphate + H2O = a carboxylate + phosphate + H(+)</text>
        <dbReference type="Rhea" id="RHEA:14965"/>
        <dbReference type="ChEBI" id="CHEBI:15377"/>
        <dbReference type="ChEBI" id="CHEBI:15378"/>
        <dbReference type="ChEBI" id="CHEBI:29067"/>
        <dbReference type="ChEBI" id="CHEBI:43474"/>
        <dbReference type="ChEBI" id="CHEBI:59918"/>
        <dbReference type="EC" id="3.6.1.7"/>
    </reaction>
</comment>
<dbReference type="InterPro" id="IPR019575">
    <property type="entry name" value="Nuop51_4Fe4S-bd"/>
</dbReference>
<evidence type="ECO:0000259" key="22">
    <source>
        <dbReference type="PROSITE" id="PS51163"/>
    </source>
</evidence>
<dbReference type="PROSITE" id="PS51163">
    <property type="entry name" value="YRDC"/>
    <property type="match status" value="1"/>
</dbReference>
<keyword evidence="7" id="KW-0285">Flavoprotein</keyword>
<dbReference type="GO" id="GO:0048038">
    <property type="term" value="F:quinone binding"/>
    <property type="evidence" value="ECO:0007669"/>
    <property type="project" value="UniProtKB-KW"/>
</dbReference>
<dbReference type="InterPro" id="IPR036046">
    <property type="entry name" value="Acylphosphatase-like_dom_sf"/>
</dbReference>
<dbReference type="InterPro" id="IPR019554">
    <property type="entry name" value="Soluble_ligand-bd"/>
</dbReference>
<dbReference type="GO" id="GO:0008137">
    <property type="term" value="F:NADH dehydrogenase (ubiquinone) activity"/>
    <property type="evidence" value="ECO:0007669"/>
    <property type="project" value="InterPro"/>
</dbReference>
<evidence type="ECO:0000256" key="7">
    <source>
        <dbReference type="ARBA" id="ARBA00022630"/>
    </source>
</evidence>
<dbReference type="EMBL" id="BLKS01000001">
    <property type="protein sequence ID" value="GFG51611.1"/>
    <property type="molecule type" value="Genomic_DNA"/>
</dbReference>
<dbReference type="PROSITE" id="PS00150">
    <property type="entry name" value="ACYLPHOSPHATASE_1"/>
    <property type="match status" value="1"/>
</dbReference>
<evidence type="ECO:0000256" key="5">
    <source>
        <dbReference type="ARBA" id="ARBA00022485"/>
    </source>
</evidence>
<dbReference type="FunFam" id="3.40.50.11540:FF:000001">
    <property type="entry name" value="NADH dehydrogenase [ubiquinone] flavoprotein 1, mitochondrial"/>
    <property type="match status" value="1"/>
</dbReference>
<feature type="domain" description="YrdC-like" evidence="22">
    <location>
        <begin position="196"/>
        <end position="386"/>
    </location>
</feature>
<evidence type="ECO:0000256" key="17">
    <source>
        <dbReference type="ARBA" id="ARBA00047712"/>
    </source>
</evidence>
<keyword evidence="10" id="KW-0479">Metal-binding</keyword>
<dbReference type="SUPFAM" id="SSF142984">
    <property type="entry name" value="Nqo1 middle domain-like"/>
    <property type="match status" value="1"/>
</dbReference>
<dbReference type="UniPathway" id="UPA00335"/>
<dbReference type="InterPro" id="IPR037207">
    <property type="entry name" value="Nuop51_4Fe4S-bd_sf"/>
</dbReference>
<dbReference type="InterPro" id="IPR004421">
    <property type="entry name" value="Carbamoyltransferase_HypF"/>
</dbReference>
<keyword evidence="15" id="KW-0411">Iron-sulfur</keyword>
<dbReference type="Gene3D" id="3.40.50.11540">
    <property type="entry name" value="NADH-ubiquinone oxidoreductase 51kDa subunit"/>
    <property type="match status" value="1"/>
</dbReference>
<dbReference type="NCBIfam" id="NF010120">
    <property type="entry name" value="PRK13596.1"/>
    <property type="match status" value="1"/>
</dbReference>
<evidence type="ECO:0000256" key="4">
    <source>
        <dbReference type="ARBA" id="ARBA00007523"/>
    </source>
</evidence>
<dbReference type="GO" id="GO:0003725">
    <property type="term" value="F:double-stranded RNA binding"/>
    <property type="evidence" value="ECO:0007669"/>
    <property type="project" value="InterPro"/>
</dbReference>
<evidence type="ECO:0000256" key="6">
    <source>
        <dbReference type="ARBA" id="ARBA00022598"/>
    </source>
</evidence>
<feature type="active site" evidence="20">
    <location>
        <position position="33"/>
    </location>
</feature>
<dbReference type="Gene3D" id="3.30.110.120">
    <property type="match status" value="1"/>
</dbReference>
<feature type="active site" evidence="20">
    <location>
        <position position="15"/>
    </location>
</feature>
<dbReference type="NCBIfam" id="TIGR01959">
    <property type="entry name" value="nuoF_fam"/>
    <property type="match status" value="1"/>
</dbReference>
<evidence type="ECO:0000256" key="18">
    <source>
        <dbReference type="ARBA" id="ARBA00048220"/>
    </source>
</evidence>
<evidence type="ECO:0000313" key="23">
    <source>
        <dbReference type="EMBL" id="GFG51611.1"/>
    </source>
</evidence>
<evidence type="ECO:0000256" key="11">
    <source>
        <dbReference type="ARBA" id="ARBA00022771"/>
    </source>
</evidence>
<dbReference type="Gene3D" id="3.10.20.600">
    <property type="match status" value="1"/>
</dbReference>